<protein>
    <submittedName>
        <fullName evidence="1">Uncharacterized protein</fullName>
    </submittedName>
</protein>
<reference evidence="1 2" key="1">
    <citation type="submission" date="2019-03" db="EMBL/GenBank/DDBJ databases">
        <title>Genomic Encyclopedia of Archaeal and Bacterial Type Strains, Phase II (KMG-II): from individual species to whole genera.</title>
        <authorList>
            <person name="Goeker M."/>
        </authorList>
    </citation>
    <scope>NUCLEOTIDE SEQUENCE [LARGE SCALE GENOMIC DNA]</scope>
    <source>
        <strain evidence="1 2">ATCC 25309</strain>
    </source>
</reference>
<evidence type="ECO:0000313" key="2">
    <source>
        <dbReference type="Proteomes" id="UP000295662"/>
    </source>
</evidence>
<evidence type="ECO:0000313" key="1">
    <source>
        <dbReference type="EMBL" id="TDU64524.1"/>
    </source>
</evidence>
<dbReference type="Proteomes" id="UP000295662">
    <property type="component" value="Unassembled WGS sequence"/>
</dbReference>
<name>A0A4R7RNC0_9BACT</name>
<proteinExistence type="predicted"/>
<accession>A0A4R7RNC0</accession>
<keyword evidence="2" id="KW-1185">Reference proteome</keyword>
<dbReference type="AlphaFoldDB" id="A0A4R7RNC0"/>
<organism evidence="1 2">
    <name type="scientific">Prosthecobacter fusiformis</name>
    <dbReference type="NCBI Taxonomy" id="48464"/>
    <lineage>
        <taxon>Bacteria</taxon>
        <taxon>Pseudomonadati</taxon>
        <taxon>Verrucomicrobiota</taxon>
        <taxon>Verrucomicrobiia</taxon>
        <taxon>Verrucomicrobiales</taxon>
        <taxon>Verrucomicrobiaceae</taxon>
        <taxon>Prosthecobacter</taxon>
    </lineage>
</organism>
<gene>
    <name evidence="1" type="ORF">EI77_03974</name>
</gene>
<comment type="caution">
    <text evidence="1">The sequence shown here is derived from an EMBL/GenBank/DDBJ whole genome shotgun (WGS) entry which is preliminary data.</text>
</comment>
<dbReference type="EMBL" id="SOCA01000010">
    <property type="protein sequence ID" value="TDU64524.1"/>
    <property type="molecule type" value="Genomic_DNA"/>
</dbReference>
<sequence length="109" mass="11877">MADLTPDYHKRDCSLPLGCKDLLDVLNLPPDPSGESLPITEDMAKPKTIEIADEITVKKLAALLGCPPHMVIETLVTLKVFVPNADTRLLFDVAAQVAHLHGVQVRRGN</sequence>
<dbReference type="RefSeq" id="WP_133796968.1">
    <property type="nucleotide sequence ID" value="NZ_SOCA01000010.1"/>
</dbReference>